<proteinExistence type="predicted"/>
<dbReference type="AlphaFoldDB" id="F6EMK4"/>
<dbReference type="STRING" id="443218.AS9A_3117"/>
<sequence>MCRVPARAPNVLTDTLPKPQRFLARMMGMTATVLVLPGGKPNSLQRARPWHLSSVRMRPFTSAIREAGADSGIHVVQVQYQVRGWNRGGSSAITDVRRVMADVRRERPGAPIVLVGHSMGGRVAAHLAAEPDVLGVVALAPWWPGGEGYLFRSAQHLAVLHGTADRWTSPDASRREVVAASRRGVRASWTPVENAGHFMLRHPARWHAWVCEEALRIASLAPSQ</sequence>
<dbReference type="KEGG" id="asd:AS9A_3117"/>
<evidence type="ECO:0000313" key="3">
    <source>
        <dbReference type="Proteomes" id="UP000009235"/>
    </source>
</evidence>
<gene>
    <name evidence="2" type="ordered locus">AS9A_3117</name>
</gene>
<evidence type="ECO:0000313" key="2">
    <source>
        <dbReference type="EMBL" id="AEF41562.1"/>
    </source>
</evidence>
<dbReference type="GO" id="GO:0003824">
    <property type="term" value="F:catalytic activity"/>
    <property type="evidence" value="ECO:0007669"/>
    <property type="project" value="UniProtKB-ARBA"/>
</dbReference>
<dbReference type="Pfam" id="PF12697">
    <property type="entry name" value="Abhydrolase_6"/>
    <property type="match status" value="1"/>
</dbReference>
<evidence type="ECO:0000259" key="1">
    <source>
        <dbReference type="Pfam" id="PF12697"/>
    </source>
</evidence>
<dbReference type="InterPro" id="IPR000073">
    <property type="entry name" value="AB_hydrolase_1"/>
</dbReference>
<dbReference type="Proteomes" id="UP000009235">
    <property type="component" value="Chromosome"/>
</dbReference>
<protein>
    <recommendedName>
        <fullName evidence="1">AB hydrolase-1 domain-containing protein</fullName>
    </recommendedName>
</protein>
<keyword evidence="3" id="KW-1185">Reference proteome</keyword>
<dbReference type="EMBL" id="CP002786">
    <property type="protein sequence ID" value="AEF41562.1"/>
    <property type="molecule type" value="Genomic_DNA"/>
</dbReference>
<dbReference type="InterPro" id="IPR029058">
    <property type="entry name" value="AB_hydrolase_fold"/>
</dbReference>
<dbReference type="SUPFAM" id="SSF53474">
    <property type="entry name" value="alpha/beta-Hydrolases"/>
    <property type="match status" value="1"/>
</dbReference>
<accession>F6EMK4</accession>
<name>F6EMK4_HOYSD</name>
<dbReference type="Gene3D" id="3.40.50.1820">
    <property type="entry name" value="alpha/beta hydrolase"/>
    <property type="match status" value="1"/>
</dbReference>
<dbReference type="eggNOG" id="COG1073">
    <property type="taxonomic scope" value="Bacteria"/>
</dbReference>
<organism evidence="2 3">
    <name type="scientific">Hoyosella subflava (strain DSM 45089 / JCM 17490 / NBRC 109087 / DQS3-9A1)</name>
    <name type="common">Amycolicicoccus subflavus</name>
    <dbReference type="NCBI Taxonomy" id="443218"/>
    <lineage>
        <taxon>Bacteria</taxon>
        <taxon>Bacillati</taxon>
        <taxon>Actinomycetota</taxon>
        <taxon>Actinomycetes</taxon>
        <taxon>Mycobacteriales</taxon>
        <taxon>Hoyosellaceae</taxon>
        <taxon>Hoyosella</taxon>
    </lineage>
</organism>
<reference evidence="2 3" key="1">
    <citation type="journal article" date="2011" name="J. Bacteriol.">
        <title>Complete genome sequence of Amycolicicoccus subflavus DQS3-9A1T, an actinomycete isolated from crude oil-polluted soil.</title>
        <authorList>
            <person name="Cai M."/>
            <person name="Chen W.M."/>
            <person name="Nie Y."/>
            <person name="Chi C.Q."/>
            <person name="Wang Y.N."/>
            <person name="Tang Y.Q."/>
            <person name="Li G.Y."/>
            <person name="Wu X.L."/>
        </authorList>
    </citation>
    <scope>NUCLEOTIDE SEQUENCE [LARGE SCALE GENOMIC DNA]</scope>
    <source>
        <strain evidence="3">DSM 45089 / DQS3-9A1</strain>
    </source>
</reference>
<dbReference type="RefSeq" id="WP_013807911.1">
    <property type="nucleotide sequence ID" value="NC_015564.1"/>
</dbReference>
<dbReference type="HOGENOM" id="CLU_081587_1_0_11"/>
<feature type="domain" description="AB hydrolase-1" evidence="1">
    <location>
        <begin position="47"/>
        <end position="179"/>
    </location>
</feature>